<evidence type="ECO:0000259" key="3">
    <source>
        <dbReference type="PROSITE" id="PS51462"/>
    </source>
</evidence>
<keyword evidence="5" id="KW-1185">Reference proteome</keyword>
<dbReference type="Proteomes" id="UP001600888">
    <property type="component" value="Unassembled WGS sequence"/>
</dbReference>
<dbReference type="PANTHER" id="PTHR21340:SF0">
    <property type="entry name" value="BIS(5'-NUCLEOSYL)-TETRAPHOSPHATASE [ASYMMETRICAL]"/>
    <property type="match status" value="1"/>
</dbReference>
<name>A0ABR4FDU0_9PEZI</name>
<evidence type="ECO:0000256" key="2">
    <source>
        <dbReference type="SAM" id="MobiDB-lite"/>
    </source>
</evidence>
<dbReference type="SUPFAM" id="SSF55811">
    <property type="entry name" value="Nudix"/>
    <property type="match status" value="1"/>
</dbReference>
<reference evidence="4 5" key="1">
    <citation type="submission" date="2024-03" db="EMBL/GenBank/DDBJ databases">
        <title>A high-quality draft genome sequence of Diaporthe vaccinii, a causative agent of upright dieback and viscid rot disease in cranberry plants.</title>
        <authorList>
            <person name="Sarrasin M."/>
            <person name="Lang B.F."/>
            <person name="Burger G."/>
        </authorList>
    </citation>
    <scope>NUCLEOTIDE SEQUENCE [LARGE SCALE GENOMIC DNA]</scope>
    <source>
        <strain evidence="4 5">IS7</strain>
    </source>
</reference>
<feature type="compositionally biased region" description="Polar residues" evidence="2">
    <location>
        <begin position="30"/>
        <end position="42"/>
    </location>
</feature>
<evidence type="ECO:0000313" key="5">
    <source>
        <dbReference type="Proteomes" id="UP001600888"/>
    </source>
</evidence>
<feature type="compositionally biased region" description="Basic residues" evidence="2">
    <location>
        <begin position="1"/>
        <end position="17"/>
    </location>
</feature>
<dbReference type="Gene3D" id="3.90.79.10">
    <property type="entry name" value="Nucleoside Triphosphate Pyrophosphohydrolase"/>
    <property type="match status" value="1"/>
</dbReference>
<evidence type="ECO:0000256" key="1">
    <source>
        <dbReference type="ARBA" id="ARBA00022801"/>
    </source>
</evidence>
<evidence type="ECO:0000313" key="4">
    <source>
        <dbReference type="EMBL" id="KAL2292839.1"/>
    </source>
</evidence>
<feature type="region of interest" description="Disordered" evidence="2">
    <location>
        <begin position="1"/>
        <end position="69"/>
    </location>
</feature>
<proteinExistence type="predicted"/>
<dbReference type="InterPro" id="IPR015797">
    <property type="entry name" value="NUDIX_hydrolase-like_dom_sf"/>
</dbReference>
<dbReference type="PANTHER" id="PTHR21340">
    <property type="entry name" value="DIADENOSINE 5,5-P1,P4-TETRAPHOSPHATE PYROPHOSPHOHYDROLASE MUTT"/>
    <property type="match status" value="1"/>
</dbReference>
<dbReference type="PROSITE" id="PS51462">
    <property type="entry name" value="NUDIX"/>
    <property type="match status" value="1"/>
</dbReference>
<keyword evidence="1" id="KW-0378">Hydrolase</keyword>
<dbReference type="EMBL" id="JBAWTH010000002">
    <property type="protein sequence ID" value="KAL2292839.1"/>
    <property type="molecule type" value="Genomic_DNA"/>
</dbReference>
<feature type="compositionally biased region" description="Polar residues" evidence="2">
    <location>
        <begin position="55"/>
        <end position="65"/>
    </location>
</feature>
<sequence length="261" mass="29229">MHRLKASRHISKGRLHPRTTATESGHLKKQASNMSKSRSTPFVENPRTCLHESSPKSFSSTTAHITHTARKQKRPLDVAAFDNAMACAKSTDFCICAGTVTFKGRGDDRRVLVILNEKYTEDLWQLPKGRKNIGEDALCNTAIRETYEETGYRVQLLSKNILTRATMAKGRQEPGPIFEAQSAEPIAMVHYTEPLPGLEGGPVTKVCFFYVATVREDAMPAANTQDTEEVLKPYWVTCADAMERLTFGAERRALEIAMCYW</sequence>
<dbReference type="InterPro" id="IPR051325">
    <property type="entry name" value="Nudix_hydrolase_domain"/>
</dbReference>
<dbReference type="InterPro" id="IPR000086">
    <property type="entry name" value="NUDIX_hydrolase_dom"/>
</dbReference>
<organism evidence="4 5">
    <name type="scientific">Diaporthe vaccinii</name>
    <dbReference type="NCBI Taxonomy" id="105482"/>
    <lineage>
        <taxon>Eukaryota</taxon>
        <taxon>Fungi</taxon>
        <taxon>Dikarya</taxon>
        <taxon>Ascomycota</taxon>
        <taxon>Pezizomycotina</taxon>
        <taxon>Sordariomycetes</taxon>
        <taxon>Sordariomycetidae</taxon>
        <taxon>Diaporthales</taxon>
        <taxon>Diaporthaceae</taxon>
        <taxon>Diaporthe</taxon>
        <taxon>Diaporthe eres species complex</taxon>
    </lineage>
</organism>
<dbReference type="Pfam" id="PF00293">
    <property type="entry name" value="NUDIX"/>
    <property type="match status" value="1"/>
</dbReference>
<protein>
    <recommendedName>
        <fullName evidence="3">Nudix hydrolase domain-containing protein</fullName>
    </recommendedName>
</protein>
<comment type="caution">
    <text evidence="4">The sequence shown here is derived from an EMBL/GenBank/DDBJ whole genome shotgun (WGS) entry which is preliminary data.</text>
</comment>
<gene>
    <name evidence="4" type="ORF">FJTKL_07895</name>
</gene>
<feature type="domain" description="Nudix hydrolase" evidence="3">
    <location>
        <begin position="56"/>
        <end position="258"/>
    </location>
</feature>
<accession>A0ABR4FDU0</accession>